<dbReference type="PANTHER" id="PTHR43102:SF2">
    <property type="entry name" value="GAF DOMAIN-CONTAINING PROTEIN"/>
    <property type="match status" value="1"/>
</dbReference>
<reference evidence="6" key="1">
    <citation type="submission" date="2021-10" db="EMBL/GenBank/DDBJ databases">
        <title>Tamlana sargassums sp. nov., and Tamlana laminarinivorans sp. nov., two new bacteria isolated from the brown alga.</title>
        <authorList>
            <person name="Li J."/>
        </authorList>
    </citation>
    <scope>NUCLEOTIDE SEQUENCE</scope>
    <source>
        <strain evidence="6">PT2-4</strain>
    </source>
</reference>
<accession>A0A9X1I2I8</accession>
<dbReference type="SMART" id="SM00387">
    <property type="entry name" value="HATPase_c"/>
    <property type="match status" value="1"/>
</dbReference>
<comment type="caution">
    <text evidence="6">The sequence shown here is derived from an EMBL/GenBank/DDBJ whole genome shotgun (WGS) entry which is preliminary data.</text>
</comment>
<organism evidence="6 7">
    <name type="scientific">Neotamlana laminarinivorans</name>
    <dbReference type="NCBI Taxonomy" id="2883124"/>
    <lineage>
        <taxon>Bacteria</taxon>
        <taxon>Pseudomonadati</taxon>
        <taxon>Bacteroidota</taxon>
        <taxon>Flavobacteriia</taxon>
        <taxon>Flavobacteriales</taxon>
        <taxon>Flavobacteriaceae</taxon>
        <taxon>Neotamlana</taxon>
    </lineage>
</organism>
<dbReference type="EMBL" id="JAJAPW010000006">
    <property type="protein sequence ID" value="MCB4799880.1"/>
    <property type="molecule type" value="Genomic_DNA"/>
</dbReference>
<keyword evidence="6" id="KW-0808">Transferase</keyword>
<name>A0A9X1I2I8_9FLAO</name>
<sequence>MIPPPIPENESERLENLESYNILDTLPEEDYDNITKIAAQICETPIALVSLVDSKRQWFKSRYGVDATETPKEYAFCAHAINKPLEPFIINDARIDERFHDNPLVVDQPNVIFYAGIPLTDGESSSVGTLCVIDHQPKSLSESQVETLKVLSKQVVNLLKLRKSNQTLSKTLEELKVKNEELEKFAYLAAHDLKSPLLNISNLAQIIKQDYKLDIDDAGLNMLELIIKSSEDLTSLVDGLLSYNTRDSILNKEKEAISLKEFESDLQDNIIKHYKEVNFTLNSNLSEIEVNKYGFNQIIRELVNNAIRYNDKNQVNIALNICETASHYRILVQDNGPGIHENYHEKIFNVFYKLNKYDKFGRTGNGIGLATVKNIIKKLQGEIHVNSILNKQTTFSVILKK</sequence>
<evidence type="ECO:0000256" key="1">
    <source>
        <dbReference type="ARBA" id="ARBA00000085"/>
    </source>
</evidence>
<dbReference type="Gene3D" id="3.30.565.10">
    <property type="entry name" value="Histidine kinase-like ATPase, C-terminal domain"/>
    <property type="match status" value="1"/>
</dbReference>
<dbReference type="Pfam" id="PF01590">
    <property type="entry name" value="GAF"/>
    <property type="match status" value="1"/>
</dbReference>
<dbReference type="InterPro" id="IPR003594">
    <property type="entry name" value="HATPase_dom"/>
</dbReference>
<dbReference type="EC" id="2.7.13.3" evidence="2"/>
<dbReference type="GO" id="GO:0000155">
    <property type="term" value="F:phosphorelay sensor kinase activity"/>
    <property type="evidence" value="ECO:0007669"/>
    <property type="project" value="InterPro"/>
</dbReference>
<evidence type="ECO:0000313" key="6">
    <source>
        <dbReference type="EMBL" id="MCB4799880.1"/>
    </source>
</evidence>
<evidence type="ECO:0000256" key="4">
    <source>
        <dbReference type="SAM" id="Coils"/>
    </source>
</evidence>
<dbReference type="AlphaFoldDB" id="A0A9X1I2I8"/>
<dbReference type="PANTHER" id="PTHR43102">
    <property type="entry name" value="SLR1143 PROTEIN"/>
    <property type="match status" value="1"/>
</dbReference>
<dbReference type="Gene3D" id="3.30.450.40">
    <property type="match status" value="1"/>
</dbReference>
<dbReference type="InterPro" id="IPR036097">
    <property type="entry name" value="HisK_dim/P_sf"/>
</dbReference>
<keyword evidence="7" id="KW-1185">Reference proteome</keyword>
<dbReference type="RefSeq" id="WP_226544362.1">
    <property type="nucleotide sequence ID" value="NZ_JAJAPW010000006.1"/>
</dbReference>
<dbReference type="InterPro" id="IPR005467">
    <property type="entry name" value="His_kinase_dom"/>
</dbReference>
<dbReference type="Proteomes" id="UP001139199">
    <property type="component" value="Unassembled WGS sequence"/>
</dbReference>
<dbReference type="InterPro" id="IPR036890">
    <property type="entry name" value="HATPase_C_sf"/>
</dbReference>
<comment type="catalytic activity">
    <reaction evidence="1">
        <text>ATP + protein L-histidine = ADP + protein N-phospho-L-histidine.</text>
        <dbReference type="EC" id="2.7.13.3"/>
    </reaction>
</comment>
<dbReference type="InterPro" id="IPR029016">
    <property type="entry name" value="GAF-like_dom_sf"/>
</dbReference>
<keyword evidence="4" id="KW-0175">Coiled coil</keyword>
<dbReference type="SUPFAM" id="SSF47384">
    <property type="entry name" value="Homodimeric domain of signal transducing histidine kinase"/>
    <property type="match status" value="1"/>
</dbReference>
<dbReference type="Gene3D" id="1.10.287.130">
    <property type="match status" value="1"/>
</dbReference>
<proteinExistence type="predicted"/>
<protein>
    <recommendedName>
        <fullName evidence="2">histidine kinase</fullName>
        <ecNumber evidence="2">2.7.13.3</ecNumber>
    </recommendedName>
</protein>
<dbReference type="CDD" id="cd00082">
    <property type="entry name" value="HisKA"/>
    <property type="match status" value="1"/>
</dbReference>
<evidence type="ECO:0000256" key="2">
    <source>
        <dbReference type="ARBA" id="ARBA00012438"/>
    </source>
</evidence>
<feature type="domain" description="Histidine kinase" evidence="5">
    <location>
        <begin position="188"/>
        <end position="401"/>
    </location>
</feature>
<feature type="coiled-coil region" evidence="4">
    <location>
        <begin position="158"/>
        <end position="185"/>
    </location>
</feature>
<dbReference type="InterPro" id="IPR003018">
    <property type="entry name" value="GAF"/>
</dbReference>
<dbReference type="Pfam" id="PF02518">
    <property type="entry name" value="HATPase_c"/>
    <property type="match status" value="1"/>
</dbReference>
<evidence type="ECO:0000313" key="7">
    <source>
        <dbReference type="Proteomes" id="UP001139199"/>
    </source>
</evidence>
<dbReference type="SMART" id="SM00065">
    <property type="entry name" value="GAF"/>
    <property type="match status" value="1"/>
</dbReference>
<dbReference type="PRINTS" id="PR00344">
    <property type="entry name" value="BCTRLSENSOR"/>
</dbReference>
<dbReference type="SUPFAM" id="SSF55781">
    <property type="entry name" value="GAF domain-like"/>
    <property type="match status" value="1"/>
</dbReference>
<dbReference type="PROSITE" id="PS50109">
    <property type="entry name" value="HIS_KIN"/>
    <property type="match status" value="1"/>
</dbReference>
<keyword evidence="6" id="KW-0418">Kinase</keyword>
<dbReference type="SUPFAM" id="SSF55874">
    <property type="entry name" value="ATPase domain of HSP90 chaperone/DNA topoisomerase II/histidine kinase"/>
    <property type="match status" value="1"/>
</dbReference>
<evidence type="ECO:0000259" key="5">
    <source>
        <dbReference type="PROSITE" id="PS50109"/>
    </source>
</evidence>
<gene>
    <name evidence="6" type="ORF">LG649_13580</name>
</gene>
<dbReference type="SMART" id="SM00388">
    <property type="entry name" value="HisKA"/>
    <property type="match status" value="1"/>
</dbReference>
<dbReference type="InterPro" id="IPR004358">
    <property type="entry name" value="Sig_transdc_His_kin-like_C"/>
</dbReference>
<evidence type="ECO:0000256" key="3">
    <source>
        <dbReference type="ARBA" id="ARBA00022553"/>
    </source>
</evidence>
<dbReference type="InterPro" id="IPR003661">
    <property type="entry name" value="HisK_dim/P_dom"/>
</dbReference>
<keyword evidence="3" id="KW-0597">Phosphoprotein</keyword>